<feature type="region of interest" description="Disordered" evidence="1">
    <location>
        <begin position="38"/>
        <end position="246"/>
    </location>
</feature>
<dbReference type="Pfam" id="PF11595">
    <property type="entry name" value="DUF3245"/>
    <property type="match status" value="1"/>
</dbReference>
<dbReference type="OrthoDB" id="3438340at2759"/>
<dbReference type="RefSeq" id="XP_013328666.1">
    <property type="nucleotide sequence ID" value="XM_013473212.1"/>
</dbReference>
<proteinExistence type="predicted"/>
<dbReference type="Proteomes" id="UP000053958">
    <property type="component" value="Unassembled WGS sequence"/>
</dbReference>
<feature type="compositionally biased region" description="Basic and acidic residues" evidence="1">
    <location>
        <begin position="170"/>
        <end position="196"/>
    </location>
</feature>
<dbReference type="InterPro" id="IPR021641">
    <property type="entry name" value="DUF3245"/>
</dbReference>
<feature type="compositionally biased region" description="Low complexity" evidence="1">
    <location>
        <begin position="136"/>
        <end position="151"/>
    </location>
</feature>
<feature type="compositionally biased region" description="Polar residues" evidence="1">
    <location>
        <begin position="114"/>
        <end position="127"/>
    </location>
</feature>
<reference evidence="2 3" key="1">
    <citation type="submission" date="2015-04" db="EMBL/GenBank/DDBJ databases">
        <authorList>
            <person name="Heijne W.H."/>
            <person name="Fedorova N.D."/>
            <person name="Nierman W.C."/>
            <person name="Vollebregt A.W."/>
            <person name="Zhao Z."/>
            <person name="Wu L."/>
            <person name="Kumar M."/>
            <person name="Stam H."/>
            <person name="van den Berg M.A."/>
            <person name="Pel H.J."/>
        </authorList>
    </citation>
    <scope>NUCLEOTIDE SEQUENCE [LARGE SCALE GENOMIC DNA]</scope>
    <source>
        <strain evidence="2 3">CBS 393.64</strain>
    </source>
</reference>
<accession>A0A0F4YUZ0</accession>
<evidence type="ECO:0000313" key="2">
    <source>
        <dbReference type="EMBL" id="KKA22054.1"/>
    </source>
</evidence>
<gene>
    <name evidence="2" type="ORF">T310_3944</name>
</gene>
<evidence type="ECO:0000256" key="1">
    <source>
        <dbReference type="SAM" id="MobiDB-lite"/>
    </source>
</evidence>
<protein>
    <submittedName>
        <fullName evidence="2">Uncharacterized protein</fullName>
    </submittedName>
</protein>
<feature type="compositionally biased region" description="Acidic residues" evidence="1">
    <location>
        <begin position="197"/>
        <end position="206"/>
    </location>
</feature>
<name>A0A0F4YUZ0_RASE3</name>
<comment type="caution">
    <text evidence="2">The sequence shown here is derived from an EMBL/GenBank/DDBJ whole genome shotgun (WGS) entry which is preliminary data.</text>
</comment>
<organism evidence="2 3">
    <name type="scientific">Rasamsonia emersonii (strain ATCC 16479 / CBS 393.64 / IMI 116815)</name>
    <dbReference type="NCBI Taxonomy" id="1408163"/>
    <lineage>
        <taxon>Eukaryota</taxon>
        <taxon>Fungi</taxon>
        <taxon>Dikarya</taxon>
        <taxon>Ascomycota</taxon>
        <taxon>Pezizomycotina</taxon>
        <taxon>Eurotiomycetes</taxon>
        <taxon>Eurotiomycetidae</taxon>
        <taxon>Eurotiales</taxon>
        <taxon>Trichocomaceae</taxon>
        <taxon>Rasamsonia</taxon>
    </lineage>
</organism>
<sequence>MSTSKNNNINANNTNEADIIFNRANVALARSQRLVASWLPPKTDEELANSNKTEEELQREEDELFTPVPEKLGLGAPLPQQGAADGSWNRTELSSNDKLRQQLLGKNYRKKMQSDSATTTKDNSNNINKRRPDVVGATSKAAGTTTTAAAASDDEEEEQGRSALGRSKKTSTDERKPATEAVSADEKNKDNNATKDENDDGNDDDDAGKSASKRGLAASSSKGKRAGTFLDELLSDRSRKKRKGQK</sequence>
<dbReference type="GeneID" id="25316293"/>
<dbReference type="AlphaFoldDB" id="A0A0F4YUZ0"/>
<keyword evidence="3" id="KW-1185">Reference proteome</keyword>
<evidence type="ECO:0000313" key="3">
    <source>
        <dbReference type="Proteomes" id="UP000053958"/>
    </source>
</evidence>
<dbReference type="EMBL" id="LASV01000160">
    <property type="protein sequence ID" value="KKA22054.1"/>
    <property type="molecule type" value="Genomic_DNA"/>
</dbReference>